<dbReference type="InParanoid" id="A0A672GGL5"/>
<protein>
    <recommendedName>
        <fullName evidence="4">L1 transposable element RRM domain-containing protein</fullName>
    </recommendedName>
</protein>
<feature type="compositionally biased region" description="Basic residues" evidence="1">
    <location>
        <begin position="1"/>
        <end position="10"/>
    </location>
</feature>
<dbReference type="Proteomes" id="UP000472267">
    <property type="component" value="Chromosome 9"/>
</dbReference>
<evidence type="ECO:0000256" key="1">
    <source>
        <dbReference type="SAM" id="MobiDB-lite"/>
    </source>
</evidence>
<reference evidence="2" key="3">
    <citation type="submission" date="2025-09" db="UniProtKB">
        <authorList>
            <consortium name="Ensembl"/>
        </authorList>
    </citation>
    <scope>IDENTIFICATION</scope>
</reference>
<evidence type="ECO:0000313" key="3">
    <source>
        <dbReference type="Proteomes" id="UP000472267"/>
    </source>
</evidence>
<accession>A0A672GGL5</accession>
<proteinExistence type="predicted"/>
<organism evidence="2 3">
    <name type="scientific">Salarias fasciatus</name>
    <name type="common">Jewelled blenny</name>
    <name type="synonym">Blennius fasciatus</name>
    <dbReference type="NCBI Taxonomy" id="181472"/>
    <lineage>
        <taxon>Eukaryota</taxon>
        <taxon>Metazoa</taxon>
        <taxon>Chordata</taxon>
        <taxon>Craniata</taxon>
        <taxon>Vertebrata</taxon>
        <taxon>Euteleostomi</taxon>
        <taxon>Actinopterygii</taxon>
        <taxon>Neopterygii</taxon>
        <taxon>Teleostei</taxon>
        <taxon>Neoteleostei</taxon>
        <taxon>Acanthomorphata</taxon>
        <taxon>Ovalentaria</taxon>
        <taxon>Blenniimorphae</taxon>
        <taxon>Blenniiformes</taxon>
        <taxon>Blennioidei</taxon>
        <taxon>Blenniidae</taxon>
        <taxon>Salariinae</taxon>
        <taxon>Salarias</taxon>
    </lineage>
</organism>
<reference evidence="2" key="1">
    <citation type="submission" date="2019-06" db="EMBL/GenBank/DDBJ databases">
        <authorList>
            <consortium name="Wellcome Sanger Institute Data Sharing"/>
        </authorList>
    </citation>
    <scope>NUCLEOTIDE SEQUENCE [LARGE SCALE GENOMIC DNA]</scope>
</reference>
<feature type="region of interest" description="Disordered" evidence="1">
    <location>
        <begin position="1"/>
        <end position="37"/>
    </location>
</feature>
<dbReference type="OMA" id="FRDCANI"/>
<keyword evidence="3" id="KW-1185">Reference proteome</keyword>
<dbReference type="Gene3D" id="3.30.70.1820">
    <property type="entry name" value="L1 transposable element, RRM domain"/>
    <property type="match status" value="1"/>
</dbReference>
<reference evidence="2" key="2">
    <citation type="submission" date="2025-08" db="UniProtKB">
        <authorList>
            <consortium name="Ensembl"/>
        </authorList>
    </citation>
    <scope>IDENTIFICATION</scope>
</reference>
<dbReference type="PANTHER" id="PTHR11505">
    <property type="entry name" value="L1 TRANSPOSABLE ELEMENT-RELATED"/>
    <property type="match status" value="1"/>
</dbReference>
<dbReference type="Ensembl" id="ENSSFAT00005016773.1">
    <property type="protein sequence ID" value="ENSSFAP00005016130.1"/>
    <property type="gene ID" value="ENSSFAG00005008577.1"/>
</dbReference>
<evidence type="ECO:0008006" key="4">
    <source>
        <dbReference type="Google" id="ProtNLM"/>
    </source>
</evidence>
<dbReference type="InterPro" id="IPR004244">
    <property type="entry name" value="Transposase_22"/>
</dbReference>
<sequence>QGKKKQHCSTKSRNQVASTPRPGIHGSPSGQRDELTSTDPATALATETFKKELLSSLRGDIGDAIKSEIKGVFEEEMAGIRADINMVRTERQAYQSSIAAELTTLKNTTGEMEKSLSSCTDDVVTLQREVAWLKTQSGALQDKCEDLEGRSRRNNIRIVGVPESQGSTTAVVSALLQQALGLPEPPVIDRSHRSLQPQPRRGDQPRVIVARLHYFQDCANILRLAREKQRIKVNGANIFIYPDYTARVAKARAGYNGVRQQLRELEGVRYGILYPARLRITHGNKDHIFSTPEEAQAYVTQNFPAHGASAKKK</sequence>
<name>A0A672GGL5_SALFA</name>
<dbReference type="AlphaFoldDB" id="A0A672GGL5"/>
<dbReference type="Gene3D" id="1.20.58.130">
    <property type="match status" value="1"/>
</dbReference>
<evidence type="ECO:0000313" key="2">
    <source>
        <dbReference type="Ensembl" id="ENSSFAP00005016130.1"/>
    </source>
</evidence>